<feature type="transmembrane region" description="Helical" evidence="2">
    <location>
        <begin position="69"/>
        <end position="88"/>
    </location>
</feature>
<keyword evidence="2" id="KW-1133">Transmembrane helix</keyword>
<dbReference type="EMBL" id="PYMC01000003">
    <property type="protein sequence ID" value="PSW06268.1"/>
    <property type="molecule type" value="Genomic_DNA"/>
</dbReference>
<dbReference type="AlphaFoldDB" id="A0A2T3N1W5"/>
<sequence>MSLFDSWGESLSGLTDSIVNGGEQLVDAWFDGEADKVQSAAPEENRPKQEAAQQPTGQPIIYGGMNTNTMMLMGGGFVLLMMFIFLMMKGK</sequence>
<keyword evidence="4" id="KW-1185">Reference proteome</keyword>
<name>A0A2T3N1W5_9GAMM</name>
<dbReference type="RefSeq" id="WP_107282647.1">
    <property type="nucleotide sequence ID" value="NZ_PYMC01000003.1"/>
</dbReference>
<dbReference type="Proteomes" id="UP000240904">
    <property type="component" value="Unassembled WGS sequence"/>
</dbReference>
<dbReference type="OrthoDB" id="5818029at2"/>
<accession>A0A2T3N1W5</accession>
<gene>
    <name evidence="3" type="ORF">C9I89_07100</name>
</gene>
<evidence type="ECO:0000256" key="1">
    <source>
        <dbReference type="SAM" id="MobiDB-lite"/>
    </source>
</evidence>
<proteinExistence type="predicted"/>
<keyword evidence="2" id="KW-0472">Membrane</keyword>
<comment type="caution">
    <text evidence="3">The sequence shown here is derived from an EMBL/GenBank/DDBJ whole genome shotgun (WGS) entry which is preliminary data.</text>
</comment>
<reference evidence="3 4" key="1">
    <citation type="submission" date="2018-03" db="EMBL/GenBank/DDBJ databases">
        <title>Whole genome sequencing of Histamine producing bacteria.</title>
        <authorList>
            <person name="Butler K."/>
        </authorList>
    </citation>
    <scope>NUCLEOTIDE SEQUENCE [LARGE SCALE GENOMIC DNA]</scope>
    <source>
        <strain evidence="3 4">DSM 16190</strain>
    </source>
</reference>
<protein>
    <submittedName>
        <fullName evidence="3">Uncharacterized protein</fullName>
    </submittedName>
</protein>
<evidence type="ECO:0000313" key="4">
    <source>
        <dbReference type="Proteomes" id="UP000240904"/>
    </source>
</evidence>
<evidence type="ECO:0000256" key="2">
    <source>
        <dbReference type="SAM" id="Phobius"/>
    </source>
</evidence>
<keyword evidence="2" id="KW-0812">Transmembrane</keyword>
<organism evidence="3 4">
    <name type="scientific">Photobacterium lipolyticum</name>
    <dbReference type="NCBI Taxonomy" id="266810"/>
    <lineage>
        <taxon>Bacteria</taxon>
        <taxon>Pseudomonadati</taxon>
        <taxon>Pseudomonadota</taxon>
        <taxon>Gammaproteobacteria</taxon>
        <taxon>Vibrionales</taxon>
        <taxon>Vibrionaceae</taxon>
        <taxon>Photobacterium</taxon>
    </lineage>
</organism>
<evidence type="ECO:0000313" key="3">
    <source>
        <dbReference type="EMBL" id="PSW06268.1"/>
    </source>
</evidence>
<feature type="region of interest" description="Disordered" evidence="1">
    <location>
        <begin position="36"/>
        <end position="58"/>
    </location>
</feature>